<dbReference type="AlphaFoldDB" id="A0A1G2KRX8"/>
<dbReference type="SUPFAM" id="SSF143100">
    <property type="entry name" value="TTHA1013/TTHA0281-like"/>
    <property type="match status" value="1"/>
</dbReference>
<dbReference type="InterPro" id="IPR035069">
    <property type="entry name" value="TTHA1013/TTHA0281-like"/>
</dbReference>
<dbReference type="STRING" id="1802271.A3C11_00730"/>
<accession>A0A1G2KRX8</accession>
<protein>
    <recommendedName>
        <fullName evidence="3">HicB-like antitoxin of toxin-antitoxin system domain-containing protein</fullName>
    </recommendedName>
</protein>
<gene>
    <name evidence="1" type="ORF">A3C11_00730</name>
</gene>
<name>A0A1G2KRX8_9BACT</name>
<evidence type="ECO:0008006" key="3">
    <source>
        <dbReference type="Google" id="ProtNLM"/>
    </source>
</evidence>
<dbReference type="Gene3D" id="3.30.160.250">
    <property type="match status" value="1"/>
</dbReference>
<organism evidence="1 2">
    <name type="scientific">Candidatus Sungbacteria bacterium RIFCSPHIGHO2_02_FULL_49_12</name>
    <dbReference type="NCBI Taxonomy" id="1802271"/>
    <lineage>
        <taxon>Bacteria</taxon>
        <taxon>Candidatus Sungiibacteriota</taxon>
    </lineage>
</organism>
<dbReference type="EMBL" id="MHQJ01000021">
    <property type="protein sequence ID" value="OHA01231.1"/>
    <property type="molecule type" value="Genomic_DNA"/>
</dbReference>
<reference evidence="1 2" key="1">
    <citation type="journal article" date="2016" name="Nat. Commun.">
        <title>Thousands of microbial genomes shed light on interconnected biogeochemical processes in an aquifer system.</title>
        <authorList>
            <person name="Anantharaman K."/>
            <person name="Brown C.T."/>
            <person name="Hug L.A."/>
            <person name="Sharon I."/>
            <person name="Castelle C.J."/>
            <person name="Probst A.J."/>
            <person name="Thomas B.C."/>
            <person name="Singh A."/>
            <person name="Wilkins M.J."/>
            <person name="Karaoz U."/>
            <person name="Brodie E.L."/>
            <person name="Williams K.H."/>
            <person name="Hubbard S.S."/>
            <person name="Banfield J.F."/>
        </authorList>
    </citation>
    <scope>NUCLEOTIDE SEQUENCE [LARGE SCALE GENOMIC DNA]</scope>
</reference>
<dbReference type="Proteomes" id="UP000177362">
    <property type="component" value="Unassembled WGS sequence"/>
</dbReference>
<proteinExistence type="predicted"/>
<sequence length="95" mass="10615">MVASDKSYPRLTFTVQIFREGKLFVAYNPELDVSSCGSTLEKAKINIQDAIRGFLKSATKMGTLGGILEEAGYLYRRNHWVDPELVALDRMSVSV</sequence>
<comment type="caution">
    <text evidence="1">The sequence shown here is derived from an EMBL/GenBank/DDBJ whole genome shotgun (WGS) entry which is preliminary data.</text>
</comment>
<evidence type="ECO:0000313" key="1">
    <source>
        <dbReference type="EMBL" id="OHA01231.1"/>
    </source>
</evidence>
<evidence type="ECO:0000313" key="2">
    <source>
        <dbReference type="Proteomes" id="UP000177362"/>
    </source>
</evidence>